<dbReference type="PANTHER" id="PTHR43000">
    <property type="entry name" value="DTDP-D-GLUCOSE 4,6-DEHYDRATASE-RELATED"/>
    <property type="match status" value="1"/>
</dbReference>
<gene>
    <name evidence="4" type="primary">tld</name>
    <name evidence="4" type="ORF">VTH8203_03423</name>
</gene>
<dbReference type="CDD" id="cd05232">
    <property type="entry name" value="UDP_G4E_4_SDR_e"/>
    <property type="match status" value="1"/>
</dbReference>
<keyword evidence="5" id="KW-1185">Reference proteome</keyword>
<dbReference type="AlphaFoldDB" id="A0A240EP39"/>
<protein>
    <submittedName>
        <fullName evidence="4">GDP-6-deoxy-D-talose 4-dehydrogenase</fullName>
        <ecNumber evidence="4">1.1.1.135</ecNumber>
    </submittedName>
</protein>
<proteinExistence type="inferred from homology"/>
<dbReference type="Proteomes" id="UP000219336">
    <property type="component" value="Unassembled WGS sequence"/>
</dbReference>
<evidence type="ECO:0000313" key="4">
    <source>
        <dbReference type="EMBL" id="SNX49775.1"/>
    </source>
</evidence>
<feature type="domain" description="NAD-dependent epimerase/dehydratase" evidence="3">
    <location>
        <begin position="4"/>
        <end position="223"/>
    </location>
</feature>
<organism evidence="4 5">
    <name type="scientific">Vibrio thalassae</name>
    <dbReference type="NCBI Taxonomy" id="1243014"/>
    <lineage>
        <taxon>Bacteria</taxon>
        <taxon>Pseudomonadati</taxon>
        <taxon>Pseudomonadota</taxon>
        <taxon>Gammaproteobacteria</taxon>
        <taxon>Vibrionales</taxon>
        <taxon>Vibrionaceae</taxon>
        <taxon>Vibrio</taxon>
    </lineage>
</organism>
<keyword evidence="4" id="KW-0560">Oxidoreductase</keyword>
<evidence type="ECO:0000259" key="3">
    <source>
        <dbReference type="Pfam" id="PF01370"/>
    </source>
</evidence>
<sequence length="314" mass="34309">MNNIAVTGASGFLGEALVTTLKQSPKYHPIAMKRVKCATDEIEIDLSVPFEVEEALREQQIEVVVHCAARAHILNDTAQSPIDEYRAVNTYATIRLAQQAAAAGVKRFIFISTAKVNGERSDLGCALTEFVSKAPSDPYAMSKHEAEIELVRLAEKTGMEVVILRPPLVYGAGVKANFAALMKLSRTALPLPFGAINNKRSLISLDNLIDIICCCLEHPSAANQTFLVSDDDDVSTTELITELANAYENRIKLLPIPTAILGGLLKVLGKKNIAERMFGSLQFDISHAKQTLNWTPPYSFKQGILKLVKDSEAQ</sequence>
<dbReference type="Pfam" id="PF01370">
    <property type="entry name" value="Epimerase"/>
    <property type="match status" value="1"/>
</dbReference>
<accession>A0A240EP39</accession>
<evidence type="ECO:0000256" key="2">
    <source>
        <dbReference type="ARBA" id="ARBA00007637"/>
    </source>
</evidence>
<dbReference type="GO" id="GO:0047916">
    <property type="term" value="F:GDP-6-deoxy-D-talose 4-dehydrogenase activity"/>
    <property type="evidence" value="ECO:0007669"/>
    <property type="project" value="UniProtKB-EC"/>
</dbReference>
<name>A0A240EP39_9VIBR</name>
<dbReference type="EMBL" id="OANU01000073">
    <property type="protein sequence ID" value="SNX49775.1"/>
    <property type="molecule type" value="Genomic_DNA"/>
</dbReference>
<comment type="pathway">
    <text evidence="1">Bacterial outer membrane biogenesis; LPS O-antigen biosynthesis.</text>
</comment>
<dbReference type="SUPFAM" id="SSF51735">
    <property type="entry name" value="NAD(P)-binding Rossmann-fold domains"/>
    <property type="match status" value="1"/>
</dbReference>
<reference evidence="5" key="1">
    <citation type="submission" date="2016-06" db="EMBL/GenBank/DDBJ databases">
        <authorList>
            <person name="Rodrigo-Torres L."/>
            <person name="Arahal R.D."/>
            <person name="Lucena T."/>
        </authorList>
    </citation>
    <scope>NUCLEOTIDE SEQUENCE [LARGE SCALE GENOMIC DNA]</scope>
    <source>
        <strain evidence="5">CECT8203</strain>
    </source>
</reference>
<dbReference type="Gene3D" id="3.40.50.720">
    <property type="entry name" value="NAD(P)-binding Rossmann-like Domain"/>
    <property type="match status" value="1"/>
</dbReference>
<evidence type="ECO:0000313" key="5">
    <source>
        <dbReference type="Proteomes" id="UP000219336"/>
    </source>
</evidence>
<dbReference type="InterPro" id="IPR036291">
    <property type="entry name" value="NAD(P)-bd_dom_sf"/>
</dbReference>
<dbReference type="RefSeq" id="WP_244181248.1">
    <property type="nucleotide sequence ID" value="NZ_JBHSII010000001.1"/>
</dbReference>
<evidence type="ECO:0000256" key="1">
    <source>
        <dbReference type="ARBA" id="ARBA00005125"/>
    </source>
</evidence>
<comment type="similarity">
    <text evidence="2">Belongs to the NAD(P)-dependent epimerase/dehydratase family.</text>
</comment>
<dbReference type="EC" id="1.1.1.135" evidence="4"/>
<dbReference type="InterPro" id="IPR001509">
    <property type="entry name" value="Epimerase_deHydtase"/>
</dbReference>